<accession>A0A974BP66</accession>
<proteinExistence type="predicted"/>
<dbReference type="EMBL" id="KV479885">
    <property type="protein sequence ID" value="OCT55634.1"/>
    <property type="molecule type" value="Genomic_DNA"/>
</dbReference>
<evidence type="ECO:0000313" key="1">
    <source>
        <dbReference type="EMBL" id="OCT55634.1"/>
    </source>
</evidence>
<reference evidence="1" key="1">
    <citation type="submission" date="2016-05" db="EMBL/GenBank/DDBJ databases">
        <title>WGS assembly of Xenopus laevis.</title>
        <authorList>
            <person name="Session A."/>
            <person name="Uno Y."/>
            <person name="Kwon T."/>
            <person name="Chapman J."/>
            <person name="Toyoda A."/>
            <person name="Takahashi S."/>
            <person name="Fukui A."/>
            <person name="Hikosaka A."/>
            <person name="Putnam N."/>
            <person name="Stites J."/>
            <person name="Van Heeringen S."/>
            <person name="Quigley I."/>
            <person name="Heinz S."/>
            <person name="Hellsten U."/>
            <person name="Lyons J."/>
            <person name="Suzuki A."/>
            <person name="Kondo M."/>
            <person name="Ogino H."/>
            <person name="Ochi H."/>
            <person name="Bogdanovic O."/>
            <person name="Lister R."/>
            <person name="Georgiou G."/>
            <person name="Paranjpe S."/>
            <person name="Van Kruijsbergen I."/>
            <person name="Mozaffari S."/>
            <person name="Shu S."/>
            <person name="Schmutz J."/>
            <person name="Jenkins J."/>
            <person name="Grimwood J."/>
            <person name="Carlson J."/>
            <person name="Mitros T."/>
            <person name="Simakov O."/>
            <person name="Heald R."/>
            <person name="Miller K."/>
            <person name="Haudenschild C."/>
            <person name="Kuroki Y."/>
            <person name="Tanaka T."/>
            <person name="Michiue T."/>
            <person name="Watanabe M."/>
            <person name="Kinoshita T."/>
            <person name="Ohta Y."/>
            <person name="Mawaribuchi S."/>
            <person name="Suzuki Y."/>
            <person name="Haramoto Y."/>
            <person name="Yamamoto T."/>
            <person name="Takagi C."/>
            <person name="Kitzman J."/>
            <person name="Shendure J."/>
            <person name="Nakayama T."/>
            <person name="Izutsu Y."/>
            <person name="Robert J."/>
            <person name="Dichmann D."/>
            <person name="Flajnik M."/>
            <person name="Houston D."/>
            <person name="Marcotte E."/>
            <person name="Wallingford J."/>
            <person name="Ito Y."/>
            <person name="Asashima M."/>
            <person name="Ueno N."/>
            <person name="Matsuda Y."/>
            <person name="Jan Veenstra G."/>
            <person name="Fujiyama A."/>
            <person name="Harland R."/>
            <person name="Taira M."/>
            <person name="Rokhsar D.S."/>
        </authorList>
    </citation>
    <scope>NUCLEOTIDE SEQUENCE</scope>
    <source>
        <strain evidence="1">J</strain>
        <tissue evidence="1">Blood</tissue>
    </source>
</reference>
<dbReference type="AlphaFoldDB" id="A0A974BP66"/>
<gene>
    <name evidence="1" type="ORF">XELAEV_18000334mg</name>
</gene>
<name>A0A974BP66_XENLA</name>
<sequence>MSADTNSSSGLIITPAPNSTSLVTSMQPTSSIIFNSTNITMPHVCLIILFEDIGNSRYEPQSLKCICTAQMCRPLLAIH</sequence>
<organism evidence="1">
    <name type="scientific">Xenopus laevis</name>
    <name type="common">African clawed frog</name>
    <dbReference type="NCBI Taxonomy" id="8355"/>
    <lineage>
        <taxon>Eukaryota</taxon>
        <taxon>Metazoa</taxon>
        <taxon>Chordata</taxon>
        <taxon>Craniata</taxon>
        <taxon>Vertebrata</taxon>
        <taxon>Euteleostomi</taxon>
        <taxon>Amphibia</taxon>
        <taxon>Batrachia</taxon>
        <taxon>Anura</taxon>
        <taxon>Pipoidea</taxon>
        <taxon>Pipidae</taxon>
        <taxon>Xenopodinae</taxon>
        <taxon>Xenopus</taxon>
        <taxon>Xenopus</taxon>
    </lineage>
</organism>
<dbReference type="Proteomes" id="UP000694892">
    <property type="component" value="Unassembled WGS sequence"/>
</dbReference>
<protein>
    <submittedName>
        <fullName evidence="1">Uncharacterized protein</fullName>
    </submittedName>
</protein>